<proteinExistence type="predicted"/>
<name>W1Y4C3_9ZZZZ</name>
<gene>
    <name evidence="2" type="ORF">Q604_UNBC08525G0001</name>
</gene>
<feature type="non-terminal residue" evidence="2">
    <location>
        <position position="78"/>
    </location>
</feature>
<accession>W1Y4C3</accession>
<dbReference type="EMBL" id="AZMM01008525">
    <property type="protein sequence ID" value="ETJ37251.1"/>
    <property type="molecule type" value="Genomic_DNA"/>
</dbReference>
<dbReference type="AlphaFoldDB" id="W1Y4C3"/>
<sequence length="78" mass="8723">MAILAVILYGNLSPVGWAGMSLVGDMFIMICWLLPFLFCSLELLFARDDDKPCVNRVIITLFLPLICSGVAFYSLYIN</sequence>
<evidence type="ECO:0000313" key="2">
    <source>
        <dbReference type="EMBL" id="ETJ37251.1"/>
    </source>
</evidence>
<keyword evidence="1" id="KW-1133">Transmembrane helix</keyword>
<organism evidence="2">
    <name type="scientific">human gut metagenome</name>
    <dbReference type="NCBI Taxonomy" id="408170"/>
    <lineage>
        <taxon>unclassified sequences</taxon>
        <taxon>metagenomes</taxon>
        <taxon>organismal metagenomes</taxon>
    </lineage>
</organism>
<keyword evidence="1" id="KW-0472">Membrane</keyword>
<reference evidence="2" key="1">
    <citation type="submission" date="2013-12" db="EMBL/GenBank/DDBJ databases">
        <title>A Varibaculum cambriense genome reconstructed from a premature infant gut community with otherwise low bacterial novelty that shifts toward anaerobic metabolism during the third week of life.</title>
        <authorList>
            <person name="Brown C.T."/>
            <person name="Sharon I."/>
            <person name="Thomas B.C."/>
            <person name="Castelle C.J."/>
            <person name="Morowitz M.J."/>
            <person name="Banfield J.F."/>
        </authorList>
    </citation>
    <scope>NUCLEOTIDE SEQUENCE</scope>
</reference>
<feature type="transmembrane region" description="Helical" evidence="1">
    <location>
        <begin position="57"/>
        <end position="77"/>
    </location>
</feature>
<protein>
    <submittedName>
        <fullName evidence="2">Uncharacterized protein</fullName>
    </submittedName>
</protein>
<feature type="transmembrane region" description="Helical" evidence="1">
    <location>
        <begin position="26"/>
        <end position="45"/>
    </location>
</feature>
<evidence type="ECO:0000256" key="1">
    <source>
        <dbReference type="SAM" id="Phobius"/>
    </source>
</evidence>
<comment type="caution">
    <text evidence="2">The sequence shown here is derived from an EMBL/GenBank/DDBJ whole genome shotgun (WGS) entry which is preliminary data.</text>
</comment>
<keyword evidence="1" id="KW-0812">Transmembrane</keyword>